<feature type="region of interest" description="Disordered" evidence="2">
    <location>
        <begin position="53"/>
        <end position="77"/>
    </location>
</feature>
<evidence type="ECO:0000313" key="4">
    <source>
        <dbReference type="Proteomes" id="UP000053718"/>
    </source>
</evidence>
<dbReference type="HAMAP" id="MF_00715">
    <property type="entry name" value="SlyX"/>
    <property type="match status" value="1"/>
</dbReference>
<evidence type="ECO:0000256" key="2">
    <source>
        <dbReference type="SAM" id="MobiDB-lite"/>
    </source>
</evidence>
<sequence length="77" mass="8809">MAEPHDNAMLAQLTELESRIAFQDDTIETLNQLVTRQNDQLHALARKVQQLSERLEQMQEPGEQGNTDPANEIPPHY</sequence>
<dbReference type="Proteomes" id="UP000053718">
    <property type="component" value="Unassembled WGS sequence"/>
</dbReference>
<dbReference type="RefSeq" id="WP_034731031.1">
    <property type="nucleotide sequence ID" value="NZ_JPIN01000004.1"/>
</dbReference>
<comment type="caution">
    <text evidence="3">The sequence shown here is derived from an EMBL/GenBank/DDBJ whole genome shotgun (WGS) entry which is preliminary data.</text>
</comment>
<dbReference type="InterPro" id="IPR007236">
    <property type="entry name" value="SlyX"/>
</dbReference>
<dbReference type="PANTHER" id="PTHR36508:SF1">
    <property type="entry name" value="PROTEIN SLYX"/>
    <property type="match status" value="1"/>
</dbReference>
<protein>
    <recommendedName>
        <fullName evidence="1">Protein SlyX homolog</fullName>
    </recommendedName>
</protein>
<reference evidence="3 4" key="1">
    <citation type="submission" date="2014-06" db="EMBL/GenBank/DDBJ databases">
        <title>Draft genome sequence of Idiomarina sp. MCCC 1A10513.</title>
        <authorList>
            <person name="Du J."/>
            <person name="Lai Q."/>
            <person name="Shao Z."/>
        </authorList>
    </citation>
    <scope>NUCLEOTIDE SEQUENCE [LARGE SCALE GENOMIC DNA]</scope>
    <source>
        <strain evidence="3 4">MCCC 1A10513</strain>
    </source>
</reference>
<dbReference type="EMBL" id="JPIN01000004">
    <property type="protein sequence ID" value="KFZ29272.1"/>
    <property type="molecule type" value="Genomic_DNA"/>
</dbReference>
<dbReference type="AlphaFoldDB" id="A0A094IQ58"/>
<organism evidence="3 4">
    <name type="scientific">Pseudidiomarina atlantica</name>
    <dbReference type="NCBI Taxonomy" id="1517416"/>
    <lineage>
        <taxon>Bacteria</taxon>
        <taxon>Pseudomonadati</taxon>
        <taxon>Pseudomonadota</taxon>
        <taxon>Gammaproteobacteria</taxon>
        <taxon>Alteromonadales</taxon>
        <taxon>Idiomarinaceae</taxon>
        <taxon>Pseudidiomarina</taxon>
    </lineage>
</organism>
<dbReference type="OrthoDB" id="5771733at2"/>
<gene>
    <name evidence="1" type="primary">slyX</name>
    <name evidence="3" type="ORF">IDAT_04420</name>
</gene>
<dbReference type="Pfam" id="PF04102">
    <property type="entry name" value="SlyX"/>
    <property type="match status" value="1"/>
</dbReference>
<name>A0A094IQ58_9GAMM</name>
<comment type="similarity">
    <text evidence="1">Belongs to the SlyX family.</text>
</comment>
<evidence type="ECO:0000256" key="1">
    <source>
        <dbReference type="HAMAP-Rule" id="MF_00715"/>
    </source>
</evidence>
<dbReference type="PANTHER" id="PTHR36508">
    <property type="entry name" value="PROTEIN SLYX"/>
    <property type="match status" value="1"/>
</dbReference>
<keyword evidence="4" id="KW-1185">Reference proteome</keyword>
<evidence type="ECO:0000313" key="3">
    <source>
        <dbReference type="EMBL" id="KFZ29272.1"/>
    </source>
</evidence>
<dbReference type="Gene3D" id="1.20.5.300">
    <property type="match status" value="1"/>
</dbReference>
<dbReference type="STRING" id="1517416.IDAT_04420"/>
<proteinExistence type="inferred from homology"/>
<accession>A0A094IQ58</accession>
<dbReference type="eggNOG" id="COG2900">
    <property type="taxonomic scope" value="Bacteria"/>
</dbReference>